<dbReference type="InterPro" id="IPR012914">
    <property type="entry name" value="PucR_dom"/>
</dbReference>
<dbReference type="Pfam" id="PF07905">
    <property type="entry name" value="PucR"/>
    <property type="match status" value="1"/>
</dbReference>
<dbReference type="InterPro" id="IPR051448">
    <property type="entry name" value="CdaR-like_regulators"/>
</dbReference>
<organism evidence="3 4">
    <name type="scientific">Candidatus Dorea gallistercoris</name>
    <dbReference type="NCBI Taxonomy" id="2838542"/>
    <lineage>
        <taxon>Bacteria</taxon>
        <taxon>Bacillati</taxon>
        <taxon>Bacillota</taxon>
        <taxon>Clostridia</taxon>
        <taxon>Lachnospirales</taxon>
        <taxon>Lachnospiraceae</taxon>
        <taxon>Dorea</taxon>
    </lineage>
</organism>
<feature type="domain" description="PucR C-terminal helix-turn-helix" evidence="2">
    <location>
        <begin position="311"/>
        <end position="367"/>
    </location>
</feature>
<name>A0A9D1RAZ9_9FIRM</name>
<gene>
    <name evidence="3" type="ORF">H9873_07705</name>
</gene>
<evidence type="ECO:0000313" key="3">
    <source>
        <dbReference type="EMBL" id="HIW84190.1"/>
    </source>
</evidence>
<reference evidence="3" key="2">
    <citation type="submission" date="2021-04" db="EMBL/GenBank/DDBJ databases">
        <authorList>
            <person name="Gilroy R."/>
        </authorList>
    </citation>
    <scope>NUCLEOTIDE SEQUENCE</scope>
    <source>
        <strain evidence="3">ChiSxjej1B13-11762</strain>
    </source>
</reference>
<dbReference type="InterPro" id="IPR042070">
    <property type="entry name" value="PucR_C-HTH_sf"/>
</dbReference>
<evidence type="ECO:0000259" key="1">
    <source>
        <dbReference type="Pfam" id="PF07905"/>
    </source>
</evidence>
<dbReference type="Gene3D" id="1.10.10.2840">
    <property type="entry name" value="PucR C-terminal helix-turn-helix domain"/>
    <property type="match status" value="1"/>
</dbReference>
<accession>A0A9D1RAZ9</accession>
<reference evidence="3" key="1">
    <citation type="journal article" date="2021" name="PeerJ">
        <title>Extensive microbial diversity within the chicken gut microbiome revealed by metagenomics and culture.</title>
        <authorList>
            <person name="Gilroy R."/>
            <person name="Ravi A."/>
            <person name="Getino M."/>
            <person name="Pursley I."/>
            <person name="Horton D.L."/>
            <person name="Alikhan N.F."/>
            <person name="Baker D."/>
            <person name="Gharbi K."/>
            <person name="Hall N."/>
            <person name="Watson M."/>
            <person name="Adriaenssens E.M."/>
            <person name="Foster-Nyarko E."/>
            <person name="Jarju S."/>
            <person name="Secka A."/>
            <person name="Antonio M."/>
            <person name="Oren A."/>
            <person name="Chaudhuri R.R."/>
            <person name="La Ragione R."/>
            <person name="Hildebrand F."/>
            <person name="Pallen M.J."/>
        </authorList>
    </citation>
    <scope>NUCLEOTIDE SEQUENCE</scope>
    <source>
        <strain evidence="3">ChiSxjej1B13-11762</strain>
    </source>
</reference>
<sequence>MAVELSKLYKEIYADYEVELLTESCFGKKISWVHIMERPDFAYLLHGDELIFNSGLNYDSEEGLREFIDALLRVHAGGLVVAKQEQLFTDEIIAYCNAMRFPLFCASWETSFIDIMRRFSEIIISDERNETNLIAALKNAIYYPEDDRLYRTHFERNGYFQNMSYSITILGYPGEAPDKGAWKRIAKAVQYALPRSLSYEEQGMLVFLSAGYGREELEDALKDLLAKEPGLHGGEGTVEKRFQNLRRSYETGITAYEMAGRIVPESLVRYEDLGIYQILTDRKEESIYPGFVRMTLGKLIDHDRANETNYVEVLKVFFENECNMLRTASALYFHRNTLKYKLNTIKDILGYDITENQHRVSIMLSLALLKMGDDPGLV</sequence>
<dbReference type="EMBL" id="DXGF01000138">
    <property type="protein sequence ID" value="HIW84190.1"/>
    <property type="molecule type" value="Genomic_DNA"/>
</dbReference>
<protein>
    <submittedName>
        <fullName evidence="3">PucR family transcriptional regulator ligand-binding domain-containing protein</fullName>
    </submittedName>
</protein>
<proteinExistence type="predicted"/>
<dbReference type="PANTHER" id="PTHR33744">
    <property type="entry name" value="CARBOHYDRATE DIACID REGULATOR"/>
    <property type="match status" value="1"/>
</dbReference>
<evidence type="ECO:0000313" key="4">
    <source>
        <dbReference type="Proteomes" id="UP000824263"/>
    </source>
</evidence>
<comment type="caution">
    <text evidence="3">The sequence shown here is derived from an EMBL/GenBank/DDBJ whole genome shotgun (WGS) entry which is preliminary data.</text>
</comment>
<dbReference type="AlphaFoldDB" id="A0A9D1RAZ9"/>
<dbReference type="PANTHER" id="PTHR33744:SF1">
    <property type="entry name" value="DNA-BINDING TRANSCRIPTIONAL ACTIVATOR ADER"/>
    <property type="match status" value="1"/>
</dbReference>
<evidence type="ECO:0000259" key="2">
    <source>
        <dbReference type="Pfam" id="PF13556"/>
    </source>
</evidence>
<dbReference type="Proteomes" id="UP000824263">
    <property type="component" value="Unassembled WGS sequence"/>
</dbReference>
<feature type="domain" description="Purine catabolism PurC-like" evidence="1">
    <location>
        <begin position="27"/>
        <end position="123"/>
    </location>
</feature>
<dbReference type="Pfam" id="PF13556">
    <property type="entry name" value="HTH_30"/>
    <property type="match status" value="1"/>
</dbReference>
<dbReference type="InterPro" id="IPR025736">
    <property type="entry name" value="PucR_C-HTH_dom"/>
</dbReference>